<dbReference type="Gene3D" id="3.40.50.2300">
    <property type="match status" value="1"/>
</dbReference>
<comment type="catalytic activity">
    <reaction evidence="1">
        <text>ATP + protein L-histidine = ADP + protein N-phospho-L-histidine.</text>
        <dbReference type="EC" id="2.7.13.3"/>
    </reaction>
</comment>
<dbReference type="Gene3D" id="1.10.287.130">
    <property type="match status" value="1"/>
</dbReference>
<dbReference type="Pfam" id="PF08448">
    <property type="entry name" value="PAS_4"/>
    <property type="match status" value="3"/>
</dbReference>
<dbReference type="Gene3D" id="3.30.565.10">
    <property type="entry name" value="Histidine kinase-like ATPase, C-terminal domain"/>
    <property type="match status" value="1"/>
</dbReference>
<organism evidence="12 13">
    <name type="scientific">Gemmata algarum</name>
    <dbReference type="NCBI Taxonomy" id="2975278"/>
    <lineage>
        <taxon>Bacteria</taxon>
        <taxon>Pseudomonadati</taxon>
        <taxon>Planctomycetota</taxon>
        <taxon>Planctomycetia</taxon>
        <taxon>Gemmatales</taxon>
        <taxon>Gemmataceae</taxon>
        <taxon>Gemmata</taxon>
    </lineage>
</organism>
<dbReference type="InterPro" id="IPR004358">
    <property type="entry name" value="Sig_transdc_His_kin-like_C"/>
</dbReference>
<dbReference type="SMART" id="SM00387">
    <property type="entry name" value="HATPase_c"/>
    <property type="match status" value="1"/>
</dbReference>
<feature type="region of interest" description="Disordered" evidence="7">
    <location>
        <begin position="1327"/>
        <end position="1353"/>
    </location>
</feature>
<dbReference type="Proteomes" id="UP001272242">
    <property type="component" value="Unassembled WGS sequence"/>
</dbReference>
<dbReference type="CDD" id="cd00130">
    <property type="entry name" value="PAS"/>
    <property type="match status" value="4"/>
</dbReference>
<evidence type="ECO:0000313" key="12">
    <source>
        <dbReference type="EMBL" id="MDY3560754.1"/>
    </source>
</evidence>
<dbReference type="Pfam" id="PF13188">
    <property type="entry name" value="PAS_8"/>
    <property type="match status" value="2"/>
</dbReference>
<dbReference type="CDD" id="cd00075">
    <property type="entry name" value="HATPase"/>
    <property type="match status" value="1"/>
</dbReference>
<dbReference type="InterPro" id="IPR001789">
    <property type="entry name" value="Sig_transdc_resp-reg_receiver"/>
</dbReference>
<keyword evidence="3 6" id="KW-0597">Phosphoprotein</keyword>
<dbReference type="PROSITE" id="PS50110">
    <property type="entry name" value="RESPONSE_REGULATORY"/>
    <property type="match status" value="1"/>
</dbReference>
<evidence type="ECO:0000256" key="5">
    <source>
        <dbReference type="ARBA" id="ARBA00022777"/>
    </source>
</evidence>
<evidence type="ECO:0000256" key="1">
    <source>
        <dbReference type="ARBA" id="ARBA00000085"/>
    </source>
</evidence>
<dbReference type="NCBIfam" id="TIGR00229">
    <property type="entry name" value="sensory_box"/>
    <property type="match status" value="6"/>
</dbReference>
<keyword evidence="13" id="KW-1185">Reference proteome</keyword>
<evidence type="ECO:0000256" key="3">
    <source>
        <dbReference type="ARBA" id="ARBA00022553"/>
    </source>
</evidence>
<evidence type="ECO:0000259" key="8">
    <source>
        <dbReference type="PROSITE" id="PS50109"/>
    </source>
</evidence>
<dbReference type="EC" id="2.7.13.3" evidence="2"/>
<dbReference type="PRINTS" id="PR00344">
    <property type="entry name" value="BCTRLSENSOR"/>
</dbReference>
<dbReference type="SMART" id="SM00086">
    <property type="entry name" value="PAC"/>
    <property type="match status" value="6"/>
</dbReference>
<sequence>MTKRRARGERGTTPPAAPLGAANRSVVRATLQLCPVLILLGLLCASDDAGRLPPAEWAAGGLVLGGTAAALGFELLRRQARDAARAAAYLRGAIDAAAEAVFVLDHRERVLFANAEAAALAGRAPGELVGREADACLPAGLADWLRRRGPAGQSVDVPGGAGRVYAARRVAWPAAPEPPGAIVLVRDLTEQKRAQQAAERNAAYLRAALDHLADGVVVSDGAGNLLDFNPAAVRMHGYEQVEQARQNVAALRDTFVLSPVGGAPLRFDEWPLARLLRGEDVGVCELSVRRTDVPFERVMQYSGARVPGPAGDTELVVVTSHDVTDRRRAEDELRASEQRFRAFADHAADAFFLHDDRGTVLDVNRQALASLGYERAELVGRSPLAFDPDLTPQQLASNVERLDAGETIVFESRHRHKSGREFPVELRVRPFAAGGRRLAVALARDITAQVAAQEALRASEQSYRLLFECNPLPMWVYHTETLAFLAVNPAAVAKYGYTADEFLTMTLRDIRPAEDAARLARAIAATGGKLADSGVWRHRLKSGELIRAHIYSHPLEFRGRPARLVMAQDVTAQLAAEHALRESEEQLRRTLDASATGLWNWDLVGGTVAWQSDQVPVPQHLGAGFDGTASGVNRVLHAEDRERVWGAARRALATRALFECEFRVVFPNGGGRWVAARGRAAYADDGRPVRMLGTITDVTARKTAELELQRTRAVLQKLVDHSPALIFMTGVDGRYLLFNPRCEAALGARAADVLGRTPAEAFPAPLARHIAERDGRTLSAGAPQVSEETVRTPDGPTHFSTVRFPVAGPDGRVIALGGVAIDITARRRAEDDLRARKELFRLLADESPHVVWVSDDDGRPEYVNARWREYSGRTADQTRDRSWAEVIHPDDRDHYLRSWHGARARGEEYEVQVRLRRADGAYRWFLSRAKPVGTPAGVRRWFGASTDIEEQKRREDTLLRADVQKDAFLATLAHELRNPLAPVADVAQLLGSGGLDGPRLREAGALLAGQVRLLARLVDDLTDLSRVRRGAVELRCEAVALGGVIRTAVETSAPHIRAAGHRLSSELCAEPVFVRGDAARLAQVVSNLLTNAAKYTPPGGNVWLTLDRDGTEAVIRVRDNGAGIDPAVLPRVFDMFVQERRLQEQAPGGLGIGLALARQVVELHGGTIDAHSAGPGGGAEFVVRLPLAAASAPAPAAPPPRPAGPLRVLVVDDNEAVTRSFSWVLSGDGHTVAAAHDGPCALAQVRAFRPDAVLLDIGLPGMNGCGVARAIRELPEGRGALLVAVTGWGTEADRRQTRAAGFDHHLTKPVDHQELTALLATVAARRHADPAPGADEAGRTATAQNSVNPSPSG</sequence>
<evidence type="ECO:0000259" key="9">
    <source>
        <dbReference type="PROSITE" id="PS50110"/>
    </source>
</evidence>
<dbReference type="SUPFAM" id="SSF55785">
    <property type="entry name" value="PYP-like sensor domain (PAS domain)"/>
    <property type="match status" value="7"/>
</dbReference>
<evidence type="ECO:0000313" key="13">
    <source>
        <dbReference type="Proteomes" id="UP001272242"/>
    </source>
</evidence>
<evidence type="ECO:0000259" key="10">
    <source>
        <dbReference type="PROSITE" id="PS50112"/>
    </source>
</evidence>
<dbReference type="CDD" id="cd17580">
    <property type="entry name" value="REC_2_DhkD-like"/>
    <property type="match status" value="1"/>
</dbReference>
<keyword evidence="4" id="KW-0808">Transferase</keyword>
<dbReference type="InterPro" id="IPR035965">
    <property type="entry name" value="PAS-like_dom_sf"/>
</dbReference>
<evidence type="ECO:0000256" key="6">
    <source>
        <dbReference type="PROSITE-ProRule" id="PRU00169"/>
    </source>
</evidence>
<dbReference type="Pfam" id="PF02518">
    <property type="entry name" value="HATPase_c"/>
    <property type="match status" value="1"/>
</dbReference>
<dbReference type="CDD" id="cd00082">
    <property type="entry name" value="HisKA"/>
    <property type="match status" value="1"/>
</dbReference>
<feature type="modified residue" description="4-aspartylphosphate" evidence="6">
    <location>
        <position position="1256"/>
    </location>
</feature>
<evidence type="ECO:0000259" key="11">
    <source>
        <dbReference type="PROSITE" id="PS50113"/>
    </source>
</evidence>
<dbReference type="PANTHER" id="PTHR43304:SF1">
    <property type="entry name" value="PAC DOMAIN-CONTAINING PROTEIN"/>
    <property type="match status" value="1"/>
</dbReference>
<feature type="region of interest" description="Disordered" evidence="7">
    <location>
        <begin position="777"/>
        <end position="798"/>
    </location>
</feature>
<keyword evidence="5" id="KW-0418">Kinase</keyword>
<dbReference type="SMART" id="SM00091">
    <property type="entry name" value="PAS"/>
    <property type="match status" value="6"/>
</dbReference>
<feature type="domain" description="PAS" evidence="10">
    <location>
        <begin position="86"/>
        <end position="131"/>
    </location>
</feature>
<proteinExistence type="predicted"/>
<feature type="domain" description="PAC" evidence="11">
    <location>
        <begin position="909"/>
        <end position="960"/>
    </location>
</feature>
<dbReference type="PROSITE" id="PS50109">
    <property type="entry name" value="HIS_KIN"/>
    <property type="match status" value="1"/>
</dbReference>
<gene>
    <name evidence="12" type="ORF">R5W23_002000</name>
</gene>
<dbReference type="SUPFAM" id="SSF55874">
    <property type="entry name" value="ATPase domain of HSP90 chaperone/DNA topoisomerase II/histidine kinase"/>
    <property type="match status" value="1"/>
</dbReference>
<name>A0ABU5EZT8_9BACT</name>
<dbReference type="PANTHER" id="PTHR43304">
    <property type="entry name" value="PHYTOCHROME-LIKE PROTEIN CPH1"/>
    <property type="match status" value="1"/>
</dbReference>
<dbReference type="InterPro" id="IPR036890">
    <property type="entry name" value="HATPase_C_sf"/>
</dbReference>
<protein>
    <recommendedName>
        <fullName evidence="2">histidine kinase</fullName>
        <ecNumber evidence="2">2.7.13.3</ecNumber>
    </recommendedName>
</protein>
<feature type="domain" description="PAC" evidence="11">
    <location>
        <begin position="784"/>
        <end position="835"/>
    </location>
</feature>
<dbReference type="InterPro" id="IPR011006">
    <property type="entry name" value="CheY-like_superfamily"/>
</dbReference>
<dbReference type="Pfam" id="PF00512">
    <property type="entry name" value="HisKA"/>
    <property type="match status" value="1"/>
</dbReference>
<dbReference type="InterPro" id="IPR013655">
    <property type="entry name" value="PAS_fold_3"/>
</dbReference>
<dbReference type="SMART" id="SM00388">
    <property type="entry name" value="HisKA"/>
    <property type="match status" value="1"/>
</dbReference>
<accession>A0ABU5EZT8</accession>
<feature type="domain" description="PAS" evidence="10">
    <location>
        <begin position="201"/>
        <end position="242"/>
    </location>
</feature>
<feature type="domain" description="Histidine kinase" evidence="8">
    <location>
        <begin position="971"/>
        <end position="1189"/>
    </location>
</feature>
<feature type="domain" description="PAS" evidence="10">
    <location>
        <begin position="336"/>
        <end position="384"/>
    </location>
</feature>
<feature type="domain" description="PAS" evidence="10">
    <location>
        <begin position="711"/>
        <end position="757"/>
    </location>
</feature>
<dbReference type="PROSITE" id="PS50113">
    <property type="entry name" value="PAC"/>
    <property type="match status" value="3"/>
</dbReference>
<feature type="domain" description="Response regulatory" evidence="9">
    <location>
        <begin position="1207"/>
        <end position="1323"/>
    </location>
</feature>
<dbReference type="SMART" id="SM00448">
    <property type="entry name" value="REC"/>
    <property type="match status" value="1"/>
</dbReference>
<dbReference type="EMBL" id="JAXBLV010000183">
    <property type="protein sequence ID" value="MDY3560754.1"/>
    <property type="molecule type" value="Genomic_DNA"/>
</dbReference>
<dbReference type="PROSITE" id="PS50112">
    <property type="entry name" value="PAS"/>
    <property type="match status" value="5"/>
</dbReference>
<evidence type="ECO:0000256" key="4">
    <source>
        <dbReference type="ARBA" id="ARBA00022679"/>
    </source>
</evidence>
<dbReference type="InterPro" id="IPR005467">
    <property type="entry name" value="His_kinase_dom"/>
</dbReference>
<dbReference type="InterPro" id="IPR000700">
    <property type="entry name" value="PAS-assoc_C"/>
</dbReference>
<evidence type="ECO:0000256" key="7">
    <source>
        <dbReference type="SAM" id="MobiDB-lite"/>
    </source>
</evidence>
<dbReference type="Pfam" id="PF00072">
    <property type="entry name" value="Response_reg"/>
    <property type="match status" value="1"/>
</dbReference>
<evidence type="ECO:0000256" key="2">
    <source>
        <dbReference type="ARBA" id="ARBA00012438"/>
    </source>
</evidence>
<dbReference type="InterPro" id="IPR000014">
    <property type="entry name" value="PAS"/>
</dbReference>
<dbReference type="InterPro" id="IPR003594">
    <property type="entry name" value="HATPase_dom"/>
</dbReference>
<reference evidence="13" key="1">
    <citation type="journal article" date="2023" name="Mar. Drugs">
        <title>Gemmata algarum, a Novel Planctomycete Isolated from an Algal Mat, Displays Antimicrobial Activity.</title>
        <authorList>
            <person name="Kumar G."/>
            <person name="Kallscheuer N."/>
            <person name="Kashif M."/>
            <person name="Ahamad S."/>
            <person name="Jagadeeshwari U."/>
            <person name="Pannikurungottu S."/>
            <person name="Haufschild T."/>
            <person name="Kabuu M."/>
            <person name="Sasikala C."/>
            <person name="Jogler C."/>
            <person name="Ramana C."/>
        </authorList>
    </citation>
    <scope>NUCLEOTIDE SEQUENCE [LARGE SCALE GENOMIC DNA]</scope>
    <source>
        <strain evidence="13">JC673</strain>
    </source>
</reference>
<feature type="domain" description="PAS" evidence="10">
    <location>
        <begin position="836"/>
        <end position="906"/>
    </location>
</feature>
<feature type="compositionally biased region" description="Polar residues" evidence="7">
    <location>
        <begin position="1341"/>
        <end position="1353"/>
    </location>
</feature>
<feature type="domain" description="PAC" evidence="11">
    <location>
        <begin position="658"/>
        <end position="710"/>
    </location>
</feature>
<dbReference type="InterPro" id="IPR052162">
    <property type="entry name" value="Sensor_kinase/Photoreceptor"/>
</dbReference>
<dbReference type="InterPro" id="IPR003661">
    <property type="entry name" value="HisK_dim/P_dom"/>
</dbReference>
<dbReference type="InterPro" id="IPR013656">
    <property type="entry name" value="PAS_4"/>
</dbReference>
<dbReference type="InterPro" id="IPR036097">
    <property type="entry name" value="HisK_dim/P_sf"/>
</dbReference>
<dbReference type="Gene3D" id="3.30.450.20">
    <property type="entry name" value="PAS domain"/>
    <property type="match status" value="7"/>
</dbReference>
<dbReference type="SUPFAM" id="SSF52172">
    <property type="entry name" value="CheY-like"/>
    <property type="match status" value="1"/>
</dbReference>
<comment type="caution">
    <text evidence="12">The sequence shown here is derived from an EMBL/GenBank/DDBJ whole genome shotgun (WGS) entry which is preliminary data.</text>
</comment>
<dbReference type="RefSeq" id="WP_320687282.1">
    <property type="nucleotide sequence ID" value="NZ_JAXBLV010000183.1"/>
</dbReference>
<dbReference type="Pfam" id="PF08447">
    <property type="entry name" value="PAS_3"/>
    <property type="match status" value="2"/>
</dbReference>
<dbReference type="SUPFAM" id="SSF47384">
    <property type="entry name" value="Homodimeric domain of signal transducing histidine kinase"/>
    <property type="match status" value="1"/>
</dbReference>
<dbReference type="InterPro" id="IPR001610">
    <property type="entry name" value="PAC"/>
</dbReference>